<dbReference type="Pfam" id="PF07690">
    <property type="entry name" value="MFS_1"/>
    <property type="match status" value="1"/>
</dbReference>
<feature type="transmembrane region" description="Helical" evidence="5">
    <location>
        <begin position="85"/>
        <end position="101"/>
    </location>
</feature>
<dbReference type="PANTHER" id="PTHR21576:SF160">
    <property type="entry name" value="NODULIN-LIKE DOMAIN-CONTAINING PROTEIN"/>
    <property type="match status" value="1"/>
</dbReference>
<proteinExistence type="predicted"/>
<feature type="transmembrane region" description="Helical" evidence="5">
    <location>
        <begin position="514"/>
        <end position="533"/>
    </location>
</feature>
<evidence type="ECO:0000313" key="7">
    <source>
        <dbReference type="Proteomes" id="UP000249723"/>
    </source>
</evidence>
<keyword evidence="4 5" id="KW-0472">Membrane</keyword>
<evidence type="ECO:0000256" key="5">
    <source>
        <dbReference type="SAM" id="Phobius"/>
    </source>
</evidence>
<dbReference type="InterPro" id="IPR011701">
    <property type="entry name" value="MFS"/>
</dbReference>
<evidence type="ECO:0000256" key="4">
    <source>
        <dbReference type="ARBA" id="ARBA00023136"/>
    </source>
</evidence>
<name>A0A2X0LMC4_9BASI</name>
<dbReference type="GO" id="GO:0000329">
    <property type="term" value="C:fungal-type vacuole membrane"/>
    <property type="evidence" value="ECO:0007669"/>
    <property type="project" value="TreeGrafter"/>
</dbReference>
<feature type="transmembrane region" description="Helical" evidence="5">
    <location>
        <begin position="300"/>
        <end position="325"/>
    </location>
</feature>
<reference evidence="7" key="1">
    <citation type="submission" date="2016-10" db="EMBL/GenBank/DDBJ databases">
        <authorList>
            <person name="Jeantristanb JTB J.-T."/>
            <person name="Ricardo R."/>
        </authorList>
    </citation>
    <scope>NUCLEOTIDE SEQUENCE [LARGE SCALE GENOMIC DNA]</scope>
</reference>
<evidence type="ECO:0000256" key="2">
    <source>
        <dbReference type="ARBA" id="ARBA00022692"/>
    </source>
</evidence>
<dbReference type="AlphaFoldDB" id="A0A2X0LMC4"/>
<feature type="transmembrane region" description="Helical" evidence="5">
    <location>
        <begin position="449"/>
        <end position="471"/>
    </location>
</feature>
<gene>
    <name evidence="6" type="ORF">BZ3500_MVSOF-1268-A1-R1_CHR4-4G07458</name>
</gene>
<evidence type="ECO:0000256" key="3">
    <source>
        <dbReference type="ARBA" id="ARBA00022989"/>
    </source>
</evidence>
<accession>A0A2X0LMC4</accession>
<evidence type="ECO:0000313" key="6">
    <source>
        <dbReference type="EMBL" id="SCZ96592.1"/>
    </source>
</evidence>
<protein>
    <submittedName>
        <fullName evidence="6">BZ3500_MvSof-1268-A1-R1_Chr4-4g07458 protein</fullName>
    </submittedName>
</protein>
<feature type="transmembrane region" description="Helical" evidence="5">
    <location>
        <begin position="331"/>
        <end position="347"/>
    </location>
</feature>
<dbReference type="STRING" id="289078.A0A2X0LMC4"/>
<keyword evidence="7" id="KW-1185">Reference proteome</keyword>
<evidence type="ECO:0000256" key="1">
    <source>
        <dbReference type="ARBA" id="ARBA00004141"/>
    </source>
</evidence>
<feature type="transmembrane region" description="Helical" evidence="5">
    <location>
        <begin position="113"/>
        <end position="132"/>
    </location>
</feature>
<dbReference type="GO" id="GO:0022857">
    <property type="term" value="F:transmembrane transporter activity"/>
    <property type="evidence" value="ECO:0007669"/>
    <property type="project" value="InterPro"/>
</dbReference>
<dbReference type="OrthoDB" id="410267at2759"/>
<dbReference type="Gene3D" id="1.20.1250.20">
    <property type="entry name" value="MFS general substrate transporter like domains"/>
    <property type="match status" value="1"/>
</dbReference>
<dbReference type="SUPFAM" id="SSF103473">
    <property type="entry name" value="MFS general substrate transporter"/>
    <property type="match status" value="1"/>
</dbReference>
<sequence length="550" mass="58002">MMSPKDGRSTKVWTKQLKGITLGAACLAAFSTGTPYVCSSYAPQLAQQLGLTSKQTNAIMMSANSGGYLAGPFTGLLVDARGPRLTLLLGSVGVFLGYYTLKAFYDSGADGLYSQFGLIPLVLCQGLVGAGSSSSYAGFTNGCAKAFSHQRRATVLSICIACLGLSAFVYSTLAASYIGTHLIPGIDATSSFLCLLAFGTGGSILLASFAIQPRSFVHDYAEVPSSTDAAETLSGADALDASDSHLSIPELRPGSPDESSITLLTRDIVFTVDRTEVERARSELPLTSIRVPEKNLSGKALLCSINFWALFLYLGVLCGCGLMYINNVGTILFSLPSTSFASSAIALKEAQHRLVALLSITNCLGRLCYGPVTDYVTRNYRIDRTWFAIPIAATFVLANLWVGSKSSRDGFLGLEGPTALVGFAYGSMAGSTPVLCIDWFGLASFSTNLGLLGTSPAIFGNILNLLFGAIYDSHSHPAPTLPHTIEDGAPSAEALSEAAGPLCSLGQACFHEAFQVTTALSCFALGLAIWMGVRRDRSVIEERKALGEED</sequence>
<feature type="transmembrane region" description="Helical" evidence="5">
    <location>
        <begin position="422"/>
        <end position="442"/>
    </location>
</feature>
<dbReference type="PANTHER" id="PTHR21576">
    <property type="entry name" value="UNCHARACTERIZED NODULIN-LIKE PROTEIN"/>
    <property type="match status" value="1"/>
</dbReference>
<feature type="transmembrane region" description="Helical" evidence="5">
    <location>
        <begin position="58"/>
        <end position="78"/>
    </location>
</feature>
<organism evidence="6 7">
    <name type="scientific">Microbotryum saponariae</name>
    <dbReference type="NCBI Taxonomy" id="289078"/>
    <lineage>
        <taxon>Eukaryota</taxon>
        <taxon>Fungi</taxon>
        <taxon>Dikarya</taxon>
        <taxon>Basidiomycota</taxon>
        <taxon>Pucciniomycotina</taxon>
        <taxon>Microbotryomycetes</taxon>
        <taxon>Microbotryales</taxon>
        <taxon>Microbotryaceae</taxon>
        <taxon>Microbotryum</taxon>
    </lineage>
</organism>
<dbReference type="EMBL" id="FMWP01000089">
    <property type="protein sequence ID" value="SCZ96592.1"/>
    <property type="molecule type" value="Genomic_DNA"/>
</dbReference>
<comment type="subcellular location">
    <subcellularLocation>
        <location evidence="1">Membrane</location>
        <topology evidence="1">Multi-pass membrane protein</topology>
    </subcellularLocation>
</comment>
<feature type="transmembrane region" description="Helical" evidence="5">
    <location>
        <begin position="385"/>
        <end position="402"/>
    </location>
</feature>
<dbReference type="Proteomes" id="UP000249723">
    <property type="component" value="Unassembled WGS sequence"/>
</dbReference>
<feature type="transmembrane region" description="Helical" evidence="5">
    <location>
        <begin position="190"/>
        <end position="211"/>
    </location>
</feature>
<dbReference type="InterPro" id="IPR036259">
    <property type="entry name" value="MFS_trans_sf"/>
</dbReference>
<keyword evidence="3 5" id="KW-1133">Transmembrane helix</keyword>
<feature type="transmembrane region" description="Helical" evidence="5">
    <location>
        <begin position="153"/>
        <end position="178"/>
    </location>
</feature>
<keyword evidence="2 5" id="KW-0812">Transmembrane</keyword>